<evidence type="ECO:0000256" key="18">
    <source>
        <dbReference type="RuleBase" id="RU003960"/>
    </source>
</evidence>
<dbReference type="PIRSF" id="PIRSF036426">
    <property type="entry name" value="Sirohaem_synth"/>
    <property type="match status" value="1"/>
</dbReference>
<proteinExistence type="inferred from homology"/>
<feature type="domain" description="Siroheme synthase central" evidence="21">
    <location>
        <begin position="120"/>
        <end position="145"/>
    </location>
</feature>
<dbReference type="NCBIfam" id="NF007922">
    <property type="entry name" value="PRK10637.1"/>
    <property type="match status" value="1"/>
</dbReference>
<dbReference type="Pfam" id="PF13241">
    <property type="entry name" value="NAD_binding_7"/>
    <property type="match status" value="1"/>
</dbReference>
<comment type="similarity">
    <text evidence="16">In the C-terminal section; belongs to the precorrin methyltransferase family.</text>
</comment>
<dbReference type="GO" id="GO:0032259">
    <property type="term" value="P:methylation"/>
    <property type="evidence" value="ECO:0007669"/>
    <property type="project" value="UniProtKB-KW"/>
</dbReference>
<comment type="catalytic activity">
    <reaction evidence="14 16">
        <text>precorrin-2 + NAD(+) = sirohydrochlorin + NADH + 2 H(+)</text>
        <dbReference type="Rhea" id="RHEA:15613"/>
        <dbReference type="ChEBI" id="CHEBI:15378"/>
        <dbReference type="ChEBI" id="CHEBI:57540"/>
        <dbReference type="ChEBI" id="CHEBI:57945"/>
        <dbReference type="ChEBI" id="CHEBI:58351"/>
        <dbReference type="ChEBI" id="CHEBI:58827"/>
        <dbReference type="EC" id="1.3.1.76"/>
    </reaction>
</comment>
<feature type="binding site" evidence="16">
    <location>
        <position position="308"/>
    </location>
    <ligand>
        <name>S-adenosyl-L-methionine</name>
        <dbReference type="ChEBI" id="CHEBI:59789"/>
    </ligand>
</feature>
<keyword evidence="3 16" id="KW-0597">Phosphoprotein</keyword>
<feature type="region of interest" description="Uroporphyrinogen-III C-methyltransferase" evidence="16">
    <location>
        <begin position="218"/>
        <end position="474"/>
    </location>
</feature>
<dbReference type="NCBIfam" id="TIGR01470">
    <property type="entry name" value="cysG_Nterm"/>
    <property type="match status" value="1"/>
</dbReference>
<evidence type="ECO:0000313" key="22">
    <source>
        <dbReference type="EMBL" id="MBO1107815.1"/>
    </source>
</evidence>
<comment type="function">
    <text evidence="16">Multifunctional enzyme that catalyzes the SAM-dependent methylations of uroporphyrinogen III at position C-2 and C-7 to form precorrin-2 via precorrin-1. Then it catalyzes the NAD-dependent ring dehydrogenation of precorrin-2 to yield sirohydrochlorin. Finally, it catalyzes the ferrochelation of sirohydrochlorin to yield siroheme.</text>
</comment>
<dbReference type="InterPro" id="IPR000878">
    <property type="entry name" value="4pyrrol_Mease"/>
</dbReference>
<feature type="domain" description="Sirohaem synthase dimerisation" evidence="20">
    <location>
        <begin position="150"/>
        <end position="207"/>
    </location>
</feature>
<keyword evidence="12 16" id="KW-0511">Multifunctional enzyme</keyword>
<accession>A0A8I2B4C7</accession>
<comment type="similarity">
    <text evidence="16">In the N-terminal section; belongs to the precorrin-2 dehydrogenase / sirohydrochlorin ferrochelatase family.</text>
</comment>
<evidence type="ECO:0000256" key="5">
    <source>
        <dbReference type="ARBA" id="ARBA00022603"/>
    </source>
</evidence>
<evidence type="ECO:0000259" key="20">
    <source>
        <dbReference type="Pfam" id="PF10414"/>
    </source>
</evidence>
<dbReference type="Gene3D" id="3.30.950.10">
    <property type="entry name" value="Methyltransferase, Cobalt-precorrin-4 Transmethylase, Domain 2"/>
    <property type="match status" value="1"/>
</dbReference>
<feature type="binding site" evidence="16">
    <location>
        <begin position="22"/>
        <end position="23"/>
    </location>
    <ligand>
        <name>NAD(+)</name>
        <dbReference type="ChEBI" id="CHEBI:57540"/>
    </ligand>
</feature>
<dbReference type="Pfam" id="PF14824">
    <property type="entry name" value="Sirohm_synth_M"/>
    <property type="match status" value="1"/>
</dbReference>
<dbReference type="GO" id="GO:0004851">
    <property type="term" value="F:uroporphyrin-III C-methyltransferase activity"/>
    <property type="evidence" value="ECO:0007669"/>
    <property type="project" value="UniProtKB-UniRule"/>
</dbReference>
<keyword evidence="7 16" id="KW-0949">S-adenosyl-L-methionine</keyword>
<comment type="pathway">
    <text evidence="13 16">Porphyrin-containing compound metabolism; siroheme biosynthesis; precorrin-2 from uroporphyrinogen III: step 1/1.</text>
</comment>
<dbReference type="InterPro" id="IPR019478">
    <property type="entry name" value="Sirohaem_synthase_dimer_dom"/>
</dbReference>
<dbReference type="GO" id="GO:0051266">
    <property type="term" value="F:sirohydrochlorin ferrochelatase activity"/>
    <property type="evidence" value="ECO:0007669"/>
    <property type="project" value="UniProtKB-EC"/>
</dbReference>
<dbReference type="EMBL" id="JAFNAA010000005">
    <property type="protein sequence ID" value="MBO1107815.1"/>
    <property type="molecule type" value="Genomic_DNA"/>
</dbReference>
<dbReference type="UniPathway" id="UPA00148">
    <property type="reaction ID" value="UER00211"/>
</dbReference>
<dbReference type="RefSeq" id="WP_207541894.1">
    <property type="nucleotide sequence ID" value="NZ_JAFNAA010000005.1"/>
</dbReference>
<dbReference type="InterPro" id="IPR012409">
    <property type="entry name" value="Sirohaem_synth"/>
</dbReference>
<evidence type="ECO:0000259" key="19">
    <source>
        <dbReference type="Pfam" id="PF00590"/>
    </source>
</evidence>
<dbReference type="InterPro" id="IPR006366">
    <property type="entry name" value="CobA/CysG_C"/>
</dbReference>
<dbReference type="Pfam" id="PF10414">
    <property type="entry name" value="CysG_dimeriser"/>
    <property type="match status" value="1"/>
</dbReference>
<dbReference type="EC" id="4.99.1.4" evidence="16"/>
<protein>
    <recommendedName>
        <fullName evidence="16">Siroheme synthase</fullName>
    </recommendedName>
    <domain>
        <recommendedName>
            <fullName evidence="16">Uroporphyrinogen-III C-methyltransferase</fullName>
            <shortName evidence="16">Urogen III methylase</shortName>
            <ecNumber evidence="16">2.1.1.107</ecNumber>
        </recommendedName>
        <alternativeName>
            <fullName evidence="16">SUMT</fullName>
        </alternativeName>
        <alternativeName>
            <fullName evidence="16">Uroporphyrinogen III methylase</fullName>
            <shortName evidence="16">UROM</shortName>
        </alternativeName>
    </domain>
    <domain>
        <recommendedName>
            <fullName evidence="16">Precorrin-2 dehydrogenase</fullName>
            <ecNumber evidence="16">1.3.1.76</ecNumber>
        </recommendedName>
    </domain>
    <domain>
        <recommendedName>
            <fullName evidence="16">Sirohydrochlorin ferrochelatase</fullName>
            <ecNumber evidence="16">4.99.1.4</ecNumber>
        </recommendedName>
    </domain>
</protein>
<feature type="region of interest" description="Precorrin-2 dehydrogenase / sirohydrochlorin ferrochelatase" evidence="16">
    <location>
        <begin position="1"/>
        <end position="203"/>
    </location>
</feature>
<dbReference type="Gene3D" id="3.40.1010.10">
    <property type="entry name" value="Cobalt-precorrin-4 Transmethylase, Domain 1"/>
    <property type="match status" value="1"/>
</dbReference>
<dbReference type="InterPro" id="IPR006367">
    <property type="entry name" value="Sirohaem_synthase_N"/>
</dbReference>
<evidence type="ECO:0000259" key="21">
    <source>
        <dbReference type="Pfam" id="PF14824"/>
    </source>
</evidence>
<comment type="similarity">
    <text evidence="2 18">Belongs to the precorrin methyltransferase family.</text>
</comment>
<evidence type="ECO:0000256" key="6">
    <source>
        <dbReference type="ARBA" id="ARBA00022679"/>
    </source>
</evidence>
<dbReference type="Gene3D" id="3.40.50.720">
    <property type="entry name" value="NAD(P)-binding Rossmann-like Domain"/>
    <property type="match status" value="1"/>
</dbReference>
<dbReference type="HAMAP" id="MF_01646">
    <property type="entry name" value="Siroheme_synth"/>
    <property type="match status" value="1"/>
</dbReference>
<keyword evidence="4 16" id="KW-0169">Cobalamin biosynthesis</keyword>
<evidence type="ECO:0000256" key="7">
    <source>
        <dbReference type="ARBA" id="ARBA00022691"/>
    </source>
</evidence>
<dbReference type="SUPFAM" id="SSF75615">
    <property type="entry name" value="Siroheme synthase middle domains-like"/>
    <property type="match status" value="1"/>
</dbReference>
<comment type="pathway">
    <text evidence="16">Porphyrin-containing compound metabolism; siroheme biosynthesis; siroheme from sirohydrochlorin: step 1/1.</text>
</comment>
<feature type="binding site" evidence="16">
    <location>
        <begin position="303"/>
        <end position="305"/>
    </location>
    <ligand>
        <name>S-adenosyl-L-methionine</name>
        <dbReference type="ChEBI" id="CHEBI:59789"/>
    </ligand>
</feature>
<dbReference type="GO" id="GO:0009236">
    <property type="term" value="P:cobalamin biosynthetic process"/>
    <property type="evidence" value="ECO:0007669"/>
    <property type="project" value="UniProtKB-UniRule"/>
</dbReference>
<feature type="binding site" evidence="16">
    <location>
        <begin position="333"/>
        <end position="334"/>
    </location>
    <ligand>
        <name>S-adenosyl-L-methionine</name>
        <dbReference type="ChEBI" id="CHEBI:59789"/>
    </ligand>
</feature>
<dbReference type="InterPro" id="IPR037115">
    <property type="entry name" value="Sirohaem_synt_dimer_dom_sf"/>
</dbReference>
<keyword evidence="10 16" id="KW-0456">Lyase</keyword>
<evidence type="ECO:0000256" key="8">
    <source>
        <dbReference type="ARBA" id="ARBA00023002"/>
    </source>
</evidence>
<dbReference type="InterPro" id="IPR035996">
    <property type="entry name" value="4pyrrol_Methylase_sf"/>
</dbReference>
<gene>
    <name evidence="22" type="primary">cobA</name>
    <name evidence="16" type="synonym">cysG</name>
    <name evidence="22" type="ORF">J2R62_06205</name>
</gene>
<dbReference type="Pfam" id="PF00590">
    <property type="entry name" value="TP_methylase"/>
    <property type="match status" value="1"/>
</dbReference>
<feature type="binding site" evidence="16">
    <location>
        <begin position="43"/>
        <end position="44"/>
    </location>
    <ligand>
        <name>NAD(+)</name>
        <dbReference type="ChEBI" id="CHEBI:57540"/>
    </ligand>
</feature>
<evidence type="ECO:0000256" key="4">
    <source>
        <dbReference type="ARBA" id="ARBA00022573"/>
    </source>
</evidence>
<dbReference type="InterPro" id="IPR036291">
    <property type="entry name" value="NAD(P)-bd_dom_sf"/>
</dbReference>
<dbReference type="UniPathway" id="UPA00262">
    <property type="reaction ID" value="UER00211"/>
</dbReference>
<dbReference type="FunFam" id="3.30.160.110:FF:000001">
    <property type="entry name" value="Siroheme synthase"/>
    <property type="match status" value="1"/>
</dbReference>
<feature type="binding site" evidence="16">
    <location>
        <position position="414"/>
    </location>
    <ligand>
        <name>S-adenosyl-L-methionine</name>
        <dbReference type="ChEBI" id="CHEBI:59789"/>
    </ligand>
</feature>
<dbReference type="CDD" id="cd11642">
    <property type="entry name" value="SUMT"/>
    <property type="match status" value="1"/>
</dbReference>
<dbReference type="EC" id="2.1.1.107" evidence="16"/>
<keyword evidence="5 16" id="KW-0489">Methyltransferase</keyword>
<evidence type="ECO:0000256" key="9">
    <source>
        <dbReference type="ARBA" id="ARBA00023027"/>
    </source>
</evidence>
<evidence type="ECO:0000256" key="2">
    <source>
        <dbReference type="ARBA" id="ARBA00005879"/>
    </source>
</evidence>
<feature type="binding site" evidence="16">
    <location>
        <position position="385"/>
    </location>
    <ligand>
        <name>S-adenosyl-L-methionine</name>
        <dbReference type="ChEBI" id="CHEBI:59789"/>
    </ligand>
</feature>
<feature type="domain" description="Tetrapyrrole methylase" evidence="19">
    <location>
        <begin position="220"/>
        <end position="430"/>
    </location>
</feature>
<reference evidence="22" key="1">
    <citation type="submission" date="2021-03" db="EMBL/GenBank/DDBJ databases">
        <title>Plesiomonas shigelloides zfcc0051, isolated from zebrafish feces.</title>
        <authorList>
            <person name="Vanderhoek Z."/>
            <person name="Gaulke C."/>
        </authorList>
    </citation>
    <scope>NUCLEOTIDE SEQUENCE</scope>
    <source>
        <strain evidence="22">Zfcc0051</strain>
    </source>
</reference>
<evidence type="ECO:0000256" key="17">
    <source>
        <dbReference type="PIRSR" id="PIRSR036426-1"/>
    </source>
</evidence>
<dbReference type="InterPro" id="IPR014777">
    <property type="entry name" value="4pyrrole_Mease_sub1"/>
</dbReference>
<feature type="binding site" evidence="16">
    <location>
        <position position="227"/>
    </location>
    <ligand>
        <name>S-adenosyl-L-methionine</name>
        <dbReference type="ChEBI" id="CHEBI:59789"/>
    </ligand>
</feature>
<evidence type="ECO:0000256" key="1">
    <source>
        <dbReference type="ARBA" id="ARBA00005010"/>
    </source>
</evidence>
<dbReference type="NCBIfam" id="TIGR01469">
    <property type="entry name" value="cobA_cysG_Cterm"/>
    <property type="match status" value="1"/>
</dbReference>
<dbReference type="PROSITE" id="PS00840">
    <property type="entry name" value="SUMT_2"/>
    <property type="match status" value="1"/>
</dbReference>
<comment type="pathway">
    <text evidence="16">Cofactor biosynthesis; adenosylcobalamin biosynthesis; sirohydrochlorin from precorrin-2: step 1/1.</text>
</comment>
<evidence type="ECO:0000256" key="14">
    <source>
        <dbReference type="ARBA" id="ARBA00047561"/>
    </source>
</evidence>
<keyword evidence="8 16" id="KW-0560">Oxidoreductase</keyword>
<dbReference type="InterPro" id="IPR003043">
    <property type="entry name" value="Uropor_MeTrfase_CS"/>
</dbReference>
<comment type="catalytic activity">
    <reaction evidence="16">
        <text>siroheme + 2 H(+) = sirohydrochlorin + Fe(2+)</text>
        <dbReference type="Rhea" id="RHEA:24360"/>
        <dbReference type="ChEBI" id="CHEBI:15378"/>
        <dbReference type="ChEBI" id="CHEBI:29033"/>
        <dbReference type="ChEBI" id="CHEBI:58351"/>
        <dbReference type="ChEBI" id="CHEBI:60052"/>
        <dbReference type="EC" id="4.99.1.4"/>
    </reaction>
</comment>
<evidence type="ECO:0000256" key="10">
    <source>
        <dbReference type="ARBA" id="ARBA00023239"/>
    </source>
</evidence>
<dbReference type="GO" id="GO:0019354">
    <property type="term" value="P:siroheme biosynthetic process"/>
    <property type="evidence" value="ECO:0007669"/>
    <property type="project" value="UniProtKB-UniRule"/>
</dbReference>
<dbReference type="SUPFAM" id="SSF53790">
    <property type="entry name" value="Tetrapyrrole methylase"/>
    <property type="match status" value="1"/>
</dbReference>
<comment type="pathway">
    <text evidence="1 16">Porphyrin-containing compound metabolism; siroheme biosynthesis; sirohydrochlorin from precorrin-2: step 1/1.</text>
</comment>
<evidence type="ECO:0000313" key="23">
    <source>
        <dbReference type="Proteomes" id="UP000664658"/>
    </source>
</evidence>
<dbReference type="FunFam" id="3.30.950.10:FF:000001">
    <property type="entry name" value="Siroheme synthase"/>
    <property type="match status" value="1"/>
</dbReference>
<feature type="active site" description="Proton donor" evidence="16 17">
    <location>
        <position position="272"/>
    </location>
</feature>
<evidence type="ECO:0000256" key="11">
    <source>
        <dbReference type="ARBA" id="ARBA00023244"/>
    </source>
</evidence>
<dbReference type="GO" id="GO:0043115">
    <property type="term" value="F:precorrin-2 dehydrogenase activity"/>
    <property type="evidence" value="ECO:0007669"/>
    <property type="project" value="UniProtKB-UniRule"/>
</dbReference>
<comment type="catalytic activity">
    <reaction evidence="16">
        <text>uroporphyrinogen III + 2 S-adenosyl-L-methionine = precorrin-2 + 2 S-adenosyl-L-homocysteine + H(+)</text>
        <dbReference type="Rhea" id="RHEA:32459"/>
        <dbReference type="ChEBI" id="CHEBI:15378"/>
        <dbReference type="ChEBI" id="CHEBI:57308"/>
        <dbReference type="ChEBI" id="CHEBI:57856"/>
        <dbReference type="ChEBI" id="CHEBI:58827"/>
        <dbReference type="ChEBI" id="CHEBI:59789"/>
        <dbReference type="EC" id="2.1.1.107"/>
    </reaction>
</comment>
<dbReference type="InterPro" id="IPR028281">
    <property type="entry name" value="Sirohaem_synthase_central"/>
</dbReference>
<dbReference type="Gene3D" id="3.30.160.110">
    <property type="entry name" value="Siroheme synthase, domain 2"/>
    <property type="match status" value="1"/>
</dbReference>
<dbReference type="InterPro" id="IPR050161">
    <property type="entry name" value="Siro_Cobalamin_biosynth"/>
</dbReference>
<evidence type="ECO:0000256" key="16">
    <source>
        <dbReference type="HAMAP-Rule" id="MF_01646"/>
    </source>
</evidence>
<dbReference type="InterPro" id="IPR014776">
    <property type="entry name" value="4pyrrole_Mease_sub2"/>
</dbReference>
<dbReference type="PROSITE" id="PS00839">
    <property type="entry name" value="SUMT_1"/>
    <property type="match status" value="1"/>
</dbReference>
<dbReference type="NCBIfam" id="NF004790">
    <property type="entry name" value="PRK06136.1"/>
    <property type="match status" value="1"/>
</dbReference>
<feature type="modified residue" description="Phosphoserine" evidence="16">
    <location>
        <position position="128"/>
    </location>
</feature>
<organism evidence="22 23">
    <name type="scientific">Plesiomonas shigelloides</name>
    <name type="common">Aeromonas shigelloides</name>
    <dbReference type="NCBI Taxonomy" id="703"/>
    <lineage>
        <taxon>Bacteria</taxon>
        <taxon>Pseudomonadati</taxon>
        <taxon>Pseudomonadota</taxon>
        <taxon>Gammaproteobacteria</taxon>
        <taxon>Enterobacterales</taxon>
        <taxon>Enterobacteriaceae</taxon>
        <taxon>Plesiomonas</taxon>
    </lineage>
</organism>
<dbReference type="SUPFAM" id="SSF51735">
    <property type="entry name" value="NAD(P)-binding Rossmann-fold domains"/>
    <property type="match status" value="1"/>
</dbReference>
<evidence type="ECO:0000256" key="13">
    <source>
        <dbReference type="ARBA" id="ARBA00025705"/>
    </source>
</evidence>
<keyword evidence="11 16" id="KW-0627">Porphyrin biosynthesis</keyword>
<evidence type="ECO:0000256" key="12">
    <source>
        <dbReference type="ARBA" id="ARBA00023268"/>
    </source>
</evidence>
<dbReference type="Gene3D" id="1.10.8.210">
    <property type="entry name" value="Sirohaem synthase, dimerisation domain"/>
    <property type="match status" value="1"/>
</dbReference>
<dbReference type="PANTHER" id="PTHR45790">
    <property type="entry name" value="SIROHEME SYNTHASE-RELATED"/>
    <property type="match status" value="1"/>
</dbReference>
<dbReference type="PANTHER" id="PTHR45790:SF1">
    <property type="entry name" value="SIROHEME SYNTHASE"/>
    <property type="match status" value="1"/>
</dbReference>
<dbReference type="GO" id="GO:0051287">
    <property type="term" value="F:NAD binding"/>
    <property type="evidence" value="ECO:0007669"/>
    <property type="project" value="InterPro"/>
</dbReference>
<dbReference type="AlphaFoldDB" id="A0A8I2B4C7"/>
<keyword evidence="6 16" id="KW-0808">Transferase</keyword>
<dbReference type="Proteomes" id="UP000664658">
    <property type="component" value="Unassembled WGS sequence"/>
</dbReference>
<dbReference type="FunFam" id="3.40.1010.10:FF:000001">
    <property type="entry name" value="Siroheme synthase"/>
    <property type="match status" value="1"/>
</dbReference>
<comment type="caution">
    <text evidence="22">The sequence shown here is derived from an EMBL/GenBank/DDBJ whole genome shotgun (WGS) entry which is preliminary data.</text>
</comment>
<name>A0A8I2B4C7_PLESH</name>
<keyword evidence="9 16" id="KW-0520">NAD</keyword>
<feature type="active site" description="Proton acceptor" evidence="16 17">
    <location>
        <position position="250"/>
    </location>
</feature>
<comment type="pathway">
    <text evidence="15 16">Cofactor biosynthesis; adenosylcobalamin biosynthesis; precorrin-2 from uroporphyrinogen III: step 1/1.</text>
</comment>
<sequence>MEFLPVFARLAGRKVLVVGGGEVAERKVALLLRAGAQVQIVSRTLTAELQRHAEQGALQWIAQEFADTQLEHVYLVVAATDDELLNHRVSRAAEARAVLINVVDNKALCSFIMPSIIDRSPLVVAVSSGGSAPVLVRLIREKLESLLPSRLGVVAQLADRWREPVKQALHGITERRRFWEALFGGRFTSLVQQERDDDAEQELARALKAHAQREQGRGEVFLVGAGPGDPGLLTLRALQVLQQADVVLYDYLVSDEIRDLIRRDAEQICVGKRAGDHSVPQAEINQKLVDLALEGKRVVRLKGGDPFIFGRGAEELEALLPHQIPFQVVPGITAAAGATAYAGIPLTHREHAQTAMFITGHCRPDGDALDWSTLARGRQTLAIYMGTLKAAEISQQLMAHGRAAQTPVAIIVNGTRSSSQQVLRGELQQLPQLAAQAGAPALIIIGEVAALADSLHWFGSRPHSELWPAVVNLG</sequence>
<evidence type="ECO:0000256" key="15">
    <source>
        <dbReference type="ARBA" id="ARBA00060548"/>
    </source>
</evidence>
<evidence type="ECO:0000256" key="3">
    <source>
        <dbReference type="ARBA" id="ARBA00022553"/>
    </source>
</evidence>
<dbReference type="EC" id="1.3.1.76" evidence="16"/>